<gene>
    <name evidence="1" type="ORF">UT76HP_00571</name>
</gene>
<evidence type="ECO:0000313" key="1">
    <source>
        <dbReference type="EMBL" id="SPR05027.1"/>
    </source>
</evidence>
<organism evidence="1 2">
    <name type="scientific">Orientia tsutsugamushi</name>
    <name type="common">Rickettsia tsutsugamushi</name>
    <dbReference type="NCBI Taxonomy" id="784"/>
    <lineage>
        <taxon>Bacteria</taxon>
        <taxon>Pseudomonadati</taxon>
        <taxon>Pseudomonadota</taxon>
        <taxon>Alphaproteobacteria</taxon>
        <taxon>Rickettsiales</taxon>
        <taxon>Rickettsiaceae</taxon>
        <taxon>Rickettsieae</taxon>
        <taxon>Orientia</taxon>
    </lineage>
</organism>
<dbReference type="Proteomes" id="UP000244943">
    <property type="component" value="Chromosome I"/>
</dbReference>
<dbReference type="Gene3D" id="1.10.390.10">
    <property type="entry name" value="Neutral Protease Domain 2"/>
    <property type="match status" value="1"/>
</dbReference>
<dbReference type="AlphaFoldDB" id="A0A2U3QVN2"/>
<protein>
    <recommendedName>
        <fullName evidence="3">Peptidase M61 catalytic domain-containing protein</fullName>
    </recommendedName>
</protein>
<accession>A0A2U3QVN2</accession>
<sequence>MSLQLLVSRFLLYTITTTMMLFIQPSSADIYYHIKHIDNRVYIKADFGKYSANKQIKLYIPSNIWGIYYDKQIKNIKVYDGNFNVQNSIAILNTDGPLKIEYELINITKDEFLAEFANRYYHFFDKQRFYMLGLGSFIYPDEKNDDKENVVIDISSTAKKIAYNFPSYFYKSPINVPFKKLQEIIIFGNEDFYFKNDKDITILVWTTDNALGKYLNDIASNVFIKHKEFWDNTEKMILVVSIPNPFISKRNKLGATVISNSIIAFINPNANEEEDLYRLFSHEILHFWFGSNMLNGPKWFTEGFTDYYVDKINYYYSGNFQKFISNYNKKLYLYFSSPFSNLTDKDIEQHFFNLQVVEKLPYLKGYLIAGQVDSITDLDAVLKLMFKNCKENKQKCVFSPRLLAEYIQNISIVQQKHIYSLISNFNKAKLVYSFLGKAILSSKIIPSVKYINLNITSIIKNRYITGKYLNSLDSSFDVNKSYTLLNIEQDYENNLRFFIEDVGKSQEFFPATVPIITKIPQYSLKKQS</sequence>
<reference evidence="2" key="1">
    <citation type="submission" date="2018-03" db="EMBL/GenBank/DDBJ databases">
        <authorList>
            <person name="Batty M. E."/>
            <person name="Batty M E."/>
        </authorList>
    </citation>
    <scope>NUCLEOTIDE SEQUENCE [LARGE SCALE GENOMIC DNA]</scope>
</reference>
<evidence type="ECO:0008006" key="3">
    <source>
        <dbReference type="Google" id="ProtNLM"/>
    </source>
</evidence>
<evidence type="ECO:0000313" key="2">
    <source>
        <dbReference type="Proteomes" id="UP000244943"/>
    </source>
</evidence>
<dbReference type="InterPro" id="IPR027268">
    <property type="entry name" value="Peptidase_M4/M1_CTD_sf"/>
</dbReference>
<proteinExistence type="predicted"/>
<name>A0A2U3QVN2_ORITS</name>
<dbReference type="SUPFAM" id="SSF55486">
    <property type="entry name" value="Metalloproteases ('zincins'), catalytic domain"/>
    <property type="match status" value="1"/>
</dbReference>
<dbReference type="EMBL" id="LS398552">
    <property type="protein sequence ID" value="SPR05027.1"/>
    <property type="molecule type" value="Genomic_DNA"/>
</dbReference>